<feature type="binding site" description="axial binding residue" evidence="5">
    <location>
        <position position="485"/>
    </location>
    <ligand>
        <name>heme</name>
        <dbReference type="ChEBI" id="CHEBI:30413"/>
    </ligand>
    <ligandPart>
        <name>Fe</name>
        <dbReference type="ChEBI" id="CHEBI:18248"/>
    </ligandPart>
</feature>
<dbReference type="PRINTS" id="PR00463">
    <property type="entry name" value="EP450I"/>
</dbReference>
<dbReference type="InterPro" id="IPR001128">
    <property type="entry name" value="Cyt_P450"/>
</dbReference>
<dbReference type="Pfam" id="PF00067">
    <property type="entry name" value="p450"/>
    <property type="match status" value="1"/>
</dbReference>
<comment type="cofactor">
    <cofactor evidence="5">
        <name>heme</name>
        <dbReference type="ChEBI" id="CHEBI:30413"/>
    </cofactor>
</comment>
<dbReference type="InterPro" id="IPR017972">
    <property type="entry name" value="Cyt_P450_CS"/>
</dbReference>
<keyword evidence="3 6" id="KW-0560">Oxidoreductase</keyword>
<dbReference type="Gene3D" id="1.10.630.10">
    <property type="entry name" value="Cytochrome P450"/>
    <property type="match status" value="1"/>
</dbReference>
<dbReference type="GO" id="GO:0006629">
    <property type="term" value="P:lipid metabolic process"/>
    <property type="evidence" value="ECO:0007669"/>
    <property type="project" value="UniProtKB-ARBA"/>
</dbReference>
<dbReference type="AlphaFoldDB" id="A0A8K1CLR5"/>
<evidence type="ECO:0008006" key="9">
    <source>
        <dbReference type="Google" id="ProtNLM"/>
    </source>
</evidence>
<keyword evidence="2 5" id="KW-0479">Metal-binding</keyword>
<evidence type="ECO:0000256" key="5">
    <source>
        <dbReference type="PIRSR" id="PIRSR602401-1"/>
    </source>
</evidence>
<proteinExistence type="inferred from homology"/>
<evidence type="ECO:0000256" key="2">
    <source>
        <dbReference type="ARBA" id="ARBA00022723"/>
    </source>
</evidence>
<evidence type="ECO:0000256" key="4">
    <source>
        <dbReference type="ARBA" id="ARBA00023004"/>
    </source>
</evidence>
<keyword evidence="5 6" id="KW-0349">Heme</keyword>
<organism evidence="7 8">
    <name type="scientific">Pythium oligandrum</name>
    <name type="common">Mycoparasitic fungus</name>
    <dbReference type="NCBI Taxonomy" id="41045"/>
    <lineage>
        <taxon>Eukaryota</taxon>
        <taxon>Sar</taxon>
        <taxon>Stramenopiles</taxon>
        <taxon>Oomycota</taxon>
        <taxon>Peronosporomycetes</taxon>
        <taxon>Pythiales</taxon>
        <taxon>Pythiaceae</taxon>
        <taxon>Pythium</taxon>
    </lineage>
</organism>
<keyword evidence="8" id="KW-1185">Reference proteome</keyword>
<keyword evidence="6" id="KW-0503">Monooxygenase</keyword>
<evidence type="ECO:0000313" key="8">
    <source>
        <dbReference type="Proteomes" id="UP000794436"/>
    </source>
</evidence>
<comment type="caution">
    <text evidence="7">The sequence shown here is derived from an EMBL/GenBank/DDBJ whole genome shotgun (WGS) entry which is preliminary data.</text>
</comment>
<dbReference type="Proteomes" id="UP000794436">
    <property type="component" value="Unassembled WGS sequence"/>
</dbReference>
<gene>
    <name evidence="7" type="ORF">Poli38472_008232</name>
</gene>
<dbReference type="InterPro" id="IPR036396">
    <property type="entry name" value="Cyt_P450_sf"/>
</dbReference>
<dbReference type="GO" id="GO:0020037">
    <property type="term" value="F:heme binding"/>
    <property type="evidence" value="ECO:0007669"/>
    <property type="project" value="InterPro"/>
</dbReference>
<keyword evidence="4 5" id="KW-0408">Iron</keyword>
<sequence>MVDVAWDALVGESAAWRAMMAVLVGSTTVWLYRETDRLNRKKRLSVDAKGNPRKLRDLPRVPNELPFLGNGLEIARNGRRIYEWTVEYCEKFNSEPWVRNFFGMDMICFSTPEAIEEITTTQFDHFVKGKFQTDVIEDVAGRGVFTADGERWYRQRKTAVKFFTAKSLRAFMMKGMDRNIGQMCQVLEDGAKNDEWVDLKKLFQEFTLQSFVEMALGLEFAWIGTKERHAFYEAMDAVPLLQVDRFRQPVWMWKLQRFLNIGREAKLAKEMHTIREWLQDMVKEGLAKLNEIPGETGGPEAEEAVKSVLELFVEQSDKYVDGLQSEDLIDFLLTFMFASRDTTALMLTWLLYVLGQHPHVTKAIRDELKRKLPGQAGRKDAFLTTEHTRHLVYLEAAIREVLRLYPAAPTNMRKVANDTVVGGDIPLYEGQIVLISAYAMARNRDVWGPDAREFKPERWIDEKTGELIQVPSTKFIVFSTGPRTCIGKHLALLQLRVVTANLLNRFDFEIDPANDGSHEPSTLLMMKHALKAKIHPASF</sequence>
<comment type="similarity">
    <text evidence="1 6">Belongs to the cytochrome P450 family.</text>
</comment>
<dbReference type="EMBL" id="SPLM01000037">
    <property type="protein sequence ID" value="TMW65590.1"/>
    <property type="molecule type" value="Genomic_DNA"/>
</dbReference>
<dbReference type="InterPro" id="IPR002401">
    <property type="entry name" value="Cyt_P450_E_grp-I"/>
</dbReference>
<dbReference type="GO" id="GO:0005506">
    <property type="term" value="F:iron ion binding"/>
    <property type="evidence" value="ECO:0007669"/>
    <property type="project" value="InterPro"/>
</dbReference>
<dbReference type="PANTHER" id="PTHR24296">
    <property type="entry name" value="CYTOCHROME P450"/>
    <property type="match status" value="1"/>
</dbReference>
<reference evidence="7" key="1">
    <citation type="submission" date="2019-03" db="EMBL/GenBank/DDBJ databases">
        <title>Long read genome sequence of the mycoparasitic Pythium oligandrum ATCC 38472 isolated from sugarbeet rhizosphere.</title>
        <authorList>
            <person name="Gaulin E."/>
        </authorList>
    </citation>
    <scope>NUCLEOTIDE SEQUENCE</scope>
    <source>
        <strain evidence="7">ATCC 38472_TT</strain>
    </source>
</reference>
<dbReference type="SUPFAM" id="SSF48264">
    <property type="entry name" value="Cytochrome P450"/>
    <property type="match status" value="1"/>
</dbReference>
<dbReference type="GO" id="GO:0004497">
    <property type="term" value="F:monooxygenase activity"/>
    <property type="evidence" value="ECO:0007669"/>
    <property type="project" value="UniProtKB-KW"/>
</dbReference>
<dbReference type="PROSITE" id="PS00086">
    <property type="entry name" value="CYTOCHROME_P450"/>
    <property type="match status" value="1"/>
</dbReference>
<name>A0A8K1CLR5_PYTOL</name>
<accession>A0A8K1CLR5</accession>
<evidence type="ECO:0000313" key="7">
    <source>
        <dbReference type="EMBL" id="TMW65590.1"/>
    </source>
</evidence>
<evidence type="ECO:0000256" key="6">
    <source>
        <dbReference type="RuleBase" id="RU000461"/>
    </source>
</evidence>
<dbReference type="OrthoDB" id="155724at2759"/>
<dbReference type="PRINTS" id="PR00385">
    <property type="entry name" value="P450"/>
</dbReference>
<dbReference type="GO" id="GO:0016705">
    <property type="term" value="F:oxidoreductase activity, acting on paired donors, with incorporation or reduction of molecular oxygen"/>
    <property type="evidence" value="ECO:0007669"/>
    <property type="project" value="InterPro"/>
</dbReference>
<protein>
    <recommendedName>
        <fullName evidence="9">Cytochrome P450</fullName>
    </recommendedName>
</protein>
<evidence type="ECO:0000256" key="1">
    <source>
        <dbReference type="ARBA" id="ARBA00010617"/>
    </source>
</evidence>
<evidence type="ECO:0000256" key="3">
    <source>
        <dbReference type="ARBA" id="ARBA00023002"/>
    </source>
</evidence>